<organism evidence="2">
    <name type="scientific">Pinguiococcus pyrenoidosus</name>
    <dbReference type="NCBI Taxonomy" id="172671"/>
    <lineage>
        <taxon>Eukaryota</taxon>
        <taxon>Sar</taxon>
        <taxon>Stramenopiles</taxon>
        <taxon>Ochrophyta</taxon>
        <taxon>Pinguiophyceae</taxon>
        <taxon>Pinguiochrysidales</taxon>
        <taxon>Pinguiochrysidaceae</taxon>
        <taxon>Pinguiococcus</taxon>
    </lineage>
</organism>
<feature type="compositionally biased region" description="Low complexity" evidence="1">
    <location>
        <begin position="212"/>
        <end position="222"/>
    </location>
</feature>
<protein>
    <recommendedName>
        <fullName evidence="3">Magnesium-dependent phosphatase-1</fullName>
    </recommendedName>
</protein>
<dbReference type="Pfam" id="PF12689">
    <property type="entry name" value="Acid_PPase"/>
    <property type="match status" value="1"/>
</dbReference>
<dbReference type="InterPro" id="IPR023214">
    <property type="entry name" value="HAD_sf"/>
</dbReference>
<dbReference type="AlphaFoldDB" id="A0A7R9UC66"/>
<sequence>MQAEGPSLPRVVILDLDYTLWPTNAFEEAQGPYESTDEIGVARQLRCNRLVSCYDGVPQALQWLTEQGVAVAIASATPSGRNALGLLTAMQLVPPHMEDEWRSGRFFVCKPGAKFFHLQRALQDADCSAEEAIFFDDLSYNIHTATRLGVSAVEIDRRGGFSLPVLLAGLEDWRRYRQPSIMSYFFSGGRSRTTEQQDVRVDSDAEPDADLSADQQSDAVSAGGQENSNAALREHREARSATRDESSGAYKTRGKKKSKGMRNIATYFSTNA</sequence>
<evidence type="ECO:0000256" key="1">
    <source>
        <dbReference type="SAM" id="MobiDB-lite"/>
    </source>
</evidence>
<dbReference type="PANTHER" id="PTHR17901">
    <property type="entry name" value="MAGNESIUM-DEPENDENT PHOSPHATASE 1 MDP1"/>
    <property type="match status" value="1"/>
</dbReference>
<dbReference type="SUPFAM" id="SSF56784">
    <property type="entry name" value="HAD-like"/>
    <property type="match status" value="1"/>
</dbReference>
<evidence type="ECO:0000313" key="2">
    <source>
        <dbReference type="EMBL" id="CAD8261482.1"/>
    </source>
</evidence>
<name>A0A7R9UC66_9STRA</name>
<dbReference type="Gene3D" id="3.40.50.1000">
    <property type="entry name" value="HAD superfamily/HAD-like"/>
    <property type="match status" value="1"/>
</dbReference>
<gene>
    <name evidence="2" type="ORF">PPYR1160_LOCUS10984</name>
</gene>
<dbReference type="PANTHER" id="PTHR17901:SF14">
    <property type="entry name" value="MAGNESIUM-DEPENDENT PHOSPHATASE 1"/>
    <property type="match status" value="1"/>
</dbReference>
<proteinExistence type="predicted"/>
<reference evidence="2" key="1">
    <citation type="submission" date="2021-01" db="EMBL/GenBank/DDBJ databases">
        <authorList>
            <person name="Corre E."/>
            <person name="Pelletier E."/>
            <person name="Niang G."/>
            <person name="Scheremetjew M."/>
            <person name="Finn R."/>
            <person name="Kale V."/>
            <person name="Holt S."/>
            <person name="Cochrane G."/>
            <person name="Meng A."/>
            <person name="Brown T."/>
            <person name="Cohen L."/>
        </authorList>
    </citation>
    <scope>NUCLEOTIDE SEQUENCE</scope>
    <source>
        <strain evidence="2">CCMP2078</strain>
    </source>
</reference>
<feature type="compositionally biased region" description="Basic and acidic residues" evidence="1">
    <location>
        <begin position="232"/>
        <end position="246"/>
    </location>
</feature>
<dbReference type="InterPro" id="IPR036412">
    <property type="entry name" value="HAD-like_sf"/>
</dbReference>
<dbReference type="EMBL" id="HBEA01014366">
    <property type="protein sequence ID" value="CAD8261482.1"/>
    <property type="molecule type" value="Transcribed_RNA"/>
</dbReference>
<dbReference type="GO" id="GO:0003993">
    <property type="term" value="F:acid phosphatase activity"/>
    <property type="evidence" value="ECO:0007669"/>
    <property type="project" value="TreeGrafter"/>
</dbReference>
<accession>A0A7R9UC66</accession>
<evidence type="ECO:0008006" key="3">
    <source>
        <dbReference type="Google" id="ProtNLM"/>
    </source>
</evidence>
<dbReference type="InterPro" id="IPR010036">
    <property type="entry name" value="MDP_1_eu_arc"/>
</dbReference>
<feature type="region of interest" description="Disordered" evidence="1">
    <location>
        <begin position="195"/>
        <end position="272"/>
    </location>
</feature>